<reference evidence="3" key="1">
    <citation type="submission" date="2022-08" db="EMBL/GenBank/DDBJ databases">
        <authorList>
            <person name="Gutierrez-Valencia J."/>
        </authorList>
    </citation>
    <scope>NUCLEOTIDE SEQUENCE</scope>
</reference>
<proteinExistence type="predicted"/>
<feature type="region of interest" description="Disordered" evidence="1">
    <location>
        <begin position="1"/>
        <end position="40"/>
    </location>
</feature>
<comment type="caution">
    <text evidence="3">The sequence shown here is derived from an EMBL/GenBank/DDBJ whole genome shotgun (WGS) entry which is preliminary data.</text>
</comment>
<feature type="compositionally biased region" description="Low complexity" evidence="1">
    <location>
        <begin position="68"/>
        <end position="86"/>
    </location>
</feature>
<feature type="region of interest" description="Disordered" evidence="1">
    <location>
        <begin position="65"/>
        <end position="86"/>
    </location>
</feature>
<evidence type="ECO:0000256" key="1">
    <source>
        <dbReference type="SAM" id="MobiDB-lite"/>
    </source>
</evidence>
<accession>A0AAV0R6Q1</accession>
<gene>
    <name evidence="2" type="ORF">LITE_LOCUS33096</name>
    <name evidence="3" type="ORF">LITE_LOCUS46335</name>
</gene>
<keyword evidence="4" id="KW-1185">Reference proteome</keyword>
<organism evidence="3 4">
    <name type="scientific">Linum tenue</name>
    <dbReference type="NCBI Taxonomy" id="586396"/>
    <lineage>
        <taxon>Eukaryota</taxon>
        <taxon>Viridiplantae</taxon>
        <taxon>Streptophyta</taxon>
        <taxon>Embryophyta</taxon>
        <taxon>Tracheophyta</taxon>
        <taxon>Spermatophyta</taxon>
        <taxon>Magnoliopsida</taxon>
        <taxon>eudicotyledons</taxon>
        <taxon>Gunneridae</taxon>
        <taxon>Pentapetalae</taxon>
        <taxon>rosids</taxon>
        <taxon>fabids</taxon>
        <taxon>Malpighiales</taxon>
        <taxon>Linaceae</taxon>
        <taxon>Linum</taxon>
    </lineage>
</organism>
<dbReference type="EMBL" id="CAMGYJ010000008">
    <property type="protein sequence ID" value="CAI0457328.1"/>
    <property type="molecule type" value="Genomic_DNA"/>
</dbReference>
<evidence type="ECO:0000313" key="2">
    <source>
        <dbReference type="EMBL" id="CAI0457328.1"/>
    </source>
</evidence>
<evidence type="ECO:0000313" key="4">
    <source>
        <dbReference type="Proteomes" id="UP001154282"/>
    </source>
</evidence>
<feature type="compositionally biased region" description="Pro residues" evidence="1">
    <location>
        <begin position="22"/>
        <end position="33"/>
    </location>
</feature>
<dbReference type="AlphaFoldDB" id="A0AAV0R6Q1"/>
<name>A0AAV0R6Q1_9ROSI</name>
<evidence type="ECO:0000313" key="3">
    <source>
        <dbReference type="EMBL" id="CAI0552249.1"/>
    </source>
</evidence>
<sequence length="86" mass="9137">MASALPCSRRRPPAKEKREGDPPPVAAAPPPYDNPTFSLSSSSVLGTPGFLSRPRRNRTCLLFPQPVSLSSSSSGTNFTSSCAQFL</sequence>
<protein>
    <submittedName>
        <fullName evidence="3">Uncharacterized protein</fullName>
    </submittedName>
</protein>
<dbReference type="Proteomes" id="UP001154282">
    <property type="component" value="Unassembled WGS sequence"/>
</dbReference>
<dbReference type="EMBL" id="CAMGYJ010000010">
    <property type="protein sequence ID" value="CAI0552249.1"/>
    <property type="molecule type" value="Genomic_DNA"/>
</dbReference>